<sequence>MMPKNHVVAPFSRGALPGNVLDGTGFATRVSYHIQIRAARTISPPSRLRRFRTMHSPATGIRPITEEHAAAYRENGWVKVPGFVDPDTAGGMLEVARRYAAGDVTTSHRDLAMWREWRFVARDDAAEPFRSLAYAPRSGHAVSRLEGHGGGIRYWNDMITCKRPSVAKNGSSATGWHQDFPNHPIDRVGGATVWIALDDVVPEQGSMSFLSGSQRAGPLGRTYSSGARTGGLDLREQYPWLSERFPVSPPLALQPGDATFHHPLTVHGAGANLTDRPRWSFIVMYVPADSVYTGATYPATDDLGLHPGAPFDHPAFPVVWEGDR</sequence>
<dbReference type="OrthoDB" id="9814777at2"/>
<proteinExistence type="predicted"/>
<dbReference type="EMBL" id="SMJW01000001">
    <property type="protein sequence ID" value="TDC20353.1"/>
    <property type="molecule type" value="Genomic_DNA"/>
</dbReference>
<evidence type="ECO:0008006" key="3">
    <source>
        <dbReference type="Google" id="ProtNLM"/>
    </source>
</evidence>
<protein>
    <recommendedName>
        <fullName evidence="3">Phytanoyl-CoA dioxygenase family protein</fullName>
    </recommendedName>
</protein>
<comment type="caution">
    <text evidence="1">The sequence shown here is derived from an EMBL/GenBank/DDBJ whole genome shotgun (WGS) entry which is preliminary data.</text>
</comment>
<evidence type="ECO:0000313" key="2">
    <source>
        <dbReference type="Proteomes" id="UP000295431"/>
    </source>
</evidence>
<evidence type="ECO:0000313" key="1">
    <source>
        <dbReference type="EMBL" id="TDC20353.1"/>
    </source>
</evidence>
<accession>A0A4R4PES7</accession>
<dbReference type="PANTHER" id="PTHR20883">
    <property type="entry name" value="PHYTANOYL-COA DIOXYGENASE DOMAIN CONTAINING 1"/>
    <property type="match status" value="1"/>
</dbReference>
<dbReference type="Gene3D" id="2.60.120.620">
    <property type="entry name" value="q2cbj1_9rhob like domain"/>
    <property type="match status" value="1"/>
</dbReference>
<dbReference type="GO" id="GO:0016706">
    <property type="term" value="F:2-oxoglutarate-dependent dioxygenase activity"/>
    <property type="evidence" value="ECO:0007669"/>
    <property type="project" value="UniProtKB-ARBA"/>
</dbReference>
<keyword evidence="2" id="KW-1185">Reference proteome</keyword>
<dbReference type="SUPFAM" id="SSF51197">
    <property type="entry name" value="Clavaminate synthase-like"/>
    <property type="match status" value="1"/>
</dbReference>
<dbReference type="PANTHER" id="PTHR20883:SF48">
    <property type="entry name" value="ECTOINE DIOXYGENASE"/>
    <property type="match status" value="1"/>
</dbReference>
<dbReference type="Pfam" id="PF05721">
    <property type="entry name" value="PhyH"/>
    <property type="match status" value="1"/>
</dbReference>
<dbReference type="InterPro" id="IPR008775">
    <property type="entry name" value="Phytyl_CoA_dOase-like"/>
</dbReference>
<organism evidence="1 2">
    <name type="scientific">Actinomadura bangladeshensis</name>
    <dbReference type="NCBI Taxonomy" id="453573"/>
    <lineage>
        <taxon>Bacteria</taxon>
        <taxon>Bacillati</taxon>
        <taxon>Actinomycetota</taxon>
        <taxon>Actinomycetes</taxon>
        <taxon>Streptosporangiales</taxon>
        <taxon>Thermomonosporaceae</taxon>
        <taxon>Actinomadura</taxon>
    </lineage>
</organism>
<dbReference type="GO" id="GO:0005506">
    <property type="term" value="F:iron ion binding"/>
    <property type="evidence" value="ECO:0007669"/>
    <property type="project" value="UniProtKB-ARBA"/>
</dbReference>
<name>A0A4R4PES7_9ACTN</name>
<dbReference type="AlphaFoldDB" id="A0A4R4PES7"/>
<dbReference type="Proteomes" id="UP000295431">
    <property type="component" value="Unassembled WGS sequence"/>
</dbReference>
<reference evidence="1 2" key="1">
    <citation type="submission" date="2019-03" db="EMBL/GenBank/DDBJ databases">
        <title>Draft genome sequences of novel Actinobacteria.</title>
        <authorList>
            <person name="Sahin N."/>
            <person name="Ay H."/>
            <person name="Saygin H."/>
        </authorList>
    </citation>
    <scope>NUCLEOTIDE SEQUENCE [LARGE SCALE GENOMIC DNA]</scope>
    <source>
        <strain evidence="1 2">DSM 45347</strain>
    </source>
</reference>
<gene>
    <name evidence="1" type="ORF">E1284_00245</name>
</gene>